<reference evidence="3" key="1">
    <citation type="journal article" date="2014" name="Nat. Commun.">
        <title>Genomic adaptations of the halophilic Dead Sea filamentous fungus Eurotium rubrum.</title>
        <authorList>
            <person name="Kis-Papo T."/>
            <person name="Weig A.R."/>
            <person name="Riley R."/>
            <person name="Persoh D."/>
            <person name="Salamov A."/>
            <person name="Sun H."/>
            <person name="Lipzen A."/>
            <person name="Wasser S.P."/>
            <person name="Rambold G."/>
            <person name="Grigoriev I.V."/>
            <person name="Nevo E."/>
        </authorList>
    </citation>
    <scope>NUCLEOTIDE SEQUENCE [LARGE SCALE GENOMIC DNA]</scope>
    <source>
        <strain evidence="3">CBS 135680</strain>
    </source>
</reference>
<evidence type="ECO:0000313" key="2">
    <source>
        <dbReference type="EMBL" id="EYE93907.1"/>
    </source>
</evidence>
<evidence type="ECO:0000313" key="3">
    <source>
        <dbReference type="Proteomes" id="UP000019804"/>
    </source>
</evidence>
<protein>
    <submittedName>
        <fullName evidence="2">Uncharacterized protein</fullName>
    </submittedName>
</protein>
<dbReference type="AlphaFoldDB" id="A0A017SAD6"/>
<accession>A0A017SAD6</accession>
<dbReference type="OrthoDB" id="3921745at2759"/>
<dbReference type="STRING" id="1388766.A0A017SAD6"/>
<feature type="region of interest" description="Disordered" evidence="1">
    <location>
        <begin position="1"/>
        <end position="142"/>
    </location>
</feature>
<feature type="compositionally biased region" description="Basic residues" evidence="1">
    <location>
        <begin position="48"/>
        <end position="58"/>
    </location>
</feature>
<dbReference type="HOGENOM" id="CLU_065832_0_0_1"/>
<dbReference type="GeneID" id="63697410"/>
<feature type="compositionally biased region" description="Low complexity" evidence="1">
    <location>
        <begin position="19"/>
        <end position="47"/>
    </location>
</feature>
<feature type="region of interest" description="Disordered" evidence="1">
    <location>
        <begin position="210"/>
        <end position="235"/>
    </location>
</feature>
<sequence length="266" mass="30435">MEAPSSRQSRMAIDSILNPSGPSSDSASYTSPVSPSYYTYSSEGYYPSHRHSHQHHRQYPYPYPESTRASFSFPQGPVPITSTESSPSPYSRDRYDSVSSSSSSLTAPTTSSIASRASTTSSTATTASAGLESGDRRRPPRPKYEEEEMYFIWYHRVDLCQEWKEVRECFNRQFPNRQRSGFQGIQCKFYRFIKDKRCPTLREQRRMRDGEFLQQPSSPQHHSSGTTGSGGSDMGPPKFGVVEWMGVWYPWMRENQEQVRVKKISR</sequence>
<name>A0A017SAD6_ASPRC</name>
<gene>
    <name evidence="2" type="ORF">EURHEDRAFT_413916</name>
</gene>
<organism evidence="2 3">
    <name type="scientific">Aspergillus ruber (strain CBS 135680)</name>
    <dbReference type="NCBI Taxonomy" id="1388766"/>
    <lineage>
        <taxon>Eukaryota</taxon>
        <taxon>Fungi</taxon>
        <taxon>Dikarya</taxon>
        <taxon>Ascomycota</taxon>
        <taxon>Pezizomycotina</taxon>
        <taxon>Eurotiomycetes</taxon>
        <taxon>Eurotiomycetidae</taxon>
        <taxon>Eurotiales</taxon>
        <taxon>Aspergillaceae</taxon>
        <taxon>Aspergillus</taxon>
        <taxon>Aspergillus subgen. Aspergillus</taxon>
    </lineage>
</organism>
<evidence type="ECO:0000256" key="1">
    <source>
        <dbReference type="SAM" id="MobiDB-lite"/>
    </source>
</evidence>
<feature type="compositionally biased region" description="Low complexity" evidence="1">
    <location>
        <begin position="215"/>
        <end position="226"/>
    </location>
</feature>
<dbReference type="RefSeq" id="XP_040637595.1">
    <property type="nucleotide sequence ID" value="XM_040782286.1"/>
</dbReference>
<dbReference type="EMBL" id="KK088429">
    <property type="protein sequence ID" value="EYE93907.1"/>
    <property type="molecule type" value="Genomic_DNA"/>
</dbReference>
<feature type="compositionally biased region" description="Low complexity" evidence="1">
    <location>
        <begin position="97"/>
        <end position="129"/>
    </location>
</feature>
<keyword evidence="3" id="KW-1185">Reference proteome</keyword>
<proteinExistence type="predicted"/>
<dbReference type="Proteomes" id="UP000019804">
    <property type="component" value="Unassembled WGS sequence"/>
</dbReference>